<keyword evidence="2" id="KW-1185">Reference proteome</keyword>
<comment type="caution">
    <text evidence="1">The sequence shown here is derived from an EMBL/GenBank/DDBJ whole genome shotgun (WGS) entry which is preliminary data.</text>
</comment>
<evidence type="ECO:0000313" key="1">
    <source>
        <dbReference type="EMBL" id="PWQ96565.1"/>
    </source>
</evidence>
<accession>A0A317CD10</accession>
<evidence type="ECO:0008006" key="3">
    <source>
        <dbReference type="Google" id="ProtNLM"/>
    </source>
</evidence>
<sequence>MSLVRCGKNLIIATMKTHLNTDGVNKMSTFKKLTSSIFNALEMAGRAKTLAHLEGLSDRTLEDLGFSRALMSQGVQAWPWKVDTELAAQTASTDSNEISAAIKELEAYNDRDLADLGISRGEIREAVVHGRKDVDSAHAA</sequence>
<name>A0A317CD10_9GAMM</name>
<protein>
    <recommendedName>
        <fullName evidence="3">DUF1127 domain-containing protein</fullName>
    </recommendedName>
</protein>
<organism evidence="1 2">
    <name type="scientific">Leucothrix pacifica</name>
    <dbReference type="NCBI Taxonomy" id="1247513"/>
    <lineage>
        <taxon>Bacteria</taxon>
        <taxon>Pseudomonadati</taxon>
        <taxon>Pseudomonadota</taxon>
        <taxon>Gammaproteobacteria</taxon>
        <taxon>Thiotrichales</taxon>
        <taxon>Thiotrichaceae</taxon>
        <taxon>Leucothrix</taxon>
    </lineage>
</organism>
<dbReference type="Proteomes" id="UP000245539">
    <property type="component" value="Unassembled WGS sequence"/>
</dbReference>
<proteinExistence type="predicted"/>
<dbReference type="AlphaFoldDB" id="A0A317CD10"/>
<dbReference type="EMBL" id="QGKM01000036">
    <property type="protein sequence ID" value="PWQ96565.1"/>
    <property type="molecule type" value="Genomic_DNA"/>
</dbReference>
<gene>
    <name evidence="1" type="ORF">DKW60_12335</name>
</gene>
<evidence type="ECO:0000313" key="2">
    <source>
        <dbReference type="Proteomes" id="UP000245539"/>
    </source>
</evidence>
<reference evidence="1 2" key="1">
    <citation type="submission" date="2018-05" db="EMBL/GenBank/DDBJ databases">
        <title>Leucothrix arctica sp. nov., isolated from Arctic seawater.</title>
        <authorList>
            <person name="Choi A."/>
            <person name="Baek K."/>
        </authorList>
    </citation>
    <scope>NUCLEOTIDE SEQUENCE [LARGE SCALE GENOMIC DNA]</scope>
    <source>
        <strain evidence="1 2">JCM 18388</strain>
    </source>
</reference>